<accession>A0A2T6G8L3</accession>
<dbReference type="InterPro" id="IPR020941">
    <property type="entry name" value="SUFU-like_domain"/>
</dbReference>
<proteinExistence type="predicted"/>
<organism evidence="2 3">
    <name type="scientific">Paenibacillus elgii</name>
    <dbReference type="NCBI Taxonomy" id="189691"/>
    <lineage>
        <taxon>Bacteria</taxon>
        <taxon>Bacillati</taxon>
        <taxon>Bacillota</taxon>
        <taxon>Bacilli</taxon>
        <taxon>Bacillales</taxon>
        <taxon>Paenibacillaceae</taxon>
        <taxon>Paenibacillus</taxon>
    </lineage>
</organism>
<dbReference type="EMBL" id="PYHP01000009">
    <property type="protein sequence ID" value="PUA40489.1"/>
    <property type="molecule type" value="Genomic_DNA"/>
</dbReference>
<dbReference type="Pfam" id="PF05076">
    <property type="entry name" value="SUFU"/>
    <property type="match status" value="1"/>
</dbReference>
<sequence length="247" mass="29301">MVKPSDYSESGNPIYKYEDKERGWMPPNYGEEGWTEKIERHFETYIGEIGNVFHEIISDIVHIDVYHIKPTQERNYHTLFTTGMSYLPMNVPEGIEGYNYAELMICLPPEWPITQEAFADEDHYWPVRWLKMLARLPHEYETWLGHGHTVPNGDPARPLSDQTKLNGVILLPPIMVHRDFLTLEMDSERTIRFYSIVPLYHEEMEFKLKYGCNDLTDKFDKYGINEIVRLNRRNVCRSSVIPFRRRK</sequence>
<protein>
    <recommendedName>
        <fullName evidence="1">Suppressor of fused-like domain-containing protein</fullName>
    </recommendedName>
</protein>
<reference evidence="2 3" key="1">
    <citation type="submission" date="2018-03" db="EMBL/GenBank/DDBJ databases">
        <title>Genome sequence of Paenibacillus elgii strain AC13 an antimicrobial compound producing bacteria.</title>
        <authorList>
            <person name="Kurokawa A.S."/>
            <person name="Araujo J.F."/>
            <person name="Costa R.A."/>
            <person name="Ortega D.B."/>
            <person name="Pires A.S."/>
            <person name="Pappas G.J.Jr."/>
            <person name="Franco O.L."/>
            <person name="Barreto C."/>
            <person name="Magalhaes B.S."/>
            <person name="Kruger R.H."/>
        </authorList>
    </citation>
    <scope>NUCLEOTIDE SEQUENCE [LARGE SCALE GENOMIC DNA]</scope>
    <source>
        <strain evidence="2 3">AC13</strain>
    </source>
</reference>
<feature type="domain" description="Suppressor of fused-like" evidence="1">
    <location>
        <begin position="61"/>
        <end position="233"/>
    </location>
</feature>
<evidence type="ECO:0000313" key="3">
    <source>
        <dbReference type="Proteomes" id="UP000244184"/>
    </source>
</evidence>
<comment type="caution">
    <text evidence="2">The sequence shown here is derived from an EMBL/GenBank/DDBJ whole genome shotgun (WGS) entry which is preliminary data.</text>
</comment>
<gene>
    <name evidence="2" type="ORF">C8Z91_03240</name>
</gene>
<dbReference type="RefSeq" id="WP_108530230.1">
    <property type="nucleotide sequence ID" value="NZ_PYHP01000009.1"/>
</dbReference>
<evidence type="ECO:0000259" key="1">
    <source>
        <dbReference type="Pfam" id="PF05076"/>
    </source>
</evidence>
<dbReference type="AlphaFoldDB" id="A0A2T6G8L3"/>
<evidence type="ECO:0000313" key="2">
    <source>
        <dbReference type="EMBL" id="PUA40489.1"/>
    </source>
</evidence>
<name>A0A2T6G8L3_9BACL</name>
<dbReference type="Proteomes" id="UP000244184">
    <property type="component" value="Unassembled WGS sequence"/>
</dbReference>